<dbReference type="EMBL" id="BGZK01001050">
    <property type="protein sequence ID" value="GBP69709.1"/>
    <property type="molecule type" value="Genomic_DNA"/>
</dbReference>
<proteinExistence type="predicted"/>
<sequence length="321" mass="36286">MRVGATSWRKLNHPTKRFGQLPKRSKSRIYPIPHSKPDNSVAIDDAEIAECLADSIETQCSRFLRTTSLISVASRKRFSKTSLEPKDDLAPVSLSEVQTLVKSFNTRKAPGLGASPPLSRVCLEGFETERSTVAVFFDVAKAFDRQTDISHLGMSALTRQDVLSEQEFLKAPPSLLCCTRVHKRYTATVVVWRPTRVIRGRYRALYGSRNRAPDSPSSLQRAIDELGQWFRKWRIEVNPDKSAAIQFKLWDLELPTISKYMKDASKRFFDIAGSHPNALLRAGIPPNLSVGHETYLPIHLTLLQRQFKALMTSTTRMTDLD</sequence>
<gene>
    <name evidence="1" type="ORF">EVAR_79942_1</name>
</gene>
<reference evidence="1 2" key="1">
    <citation type="journal article" date="2019" name="Commun. Biol.">
        <title>The bagworm genome reveals a unique fibroin gene that provides high tensile strength.</title>
        <authorList>
            <person name="Kono N."/>
            <person name="Nakamura H."/>
            <person name="Ohtoshi R."/>
            <person name="Tomita M."/>
            <person name="Numata K."/>
            <person name="Arakawa K."/>
        </authorList>
    </citation>
    <scope>NUCLEOTIDE SEQUENCE [LARGE SCALE GENOMIC DNA]</scope>
</reference>
<evidence type="ECO:0000313" key="2">
    <source>
        <dbReference type="Proteomes" id="UP000299102"/>
    </source>
</evidence>
<dbReference type="Proteomes" id="UP000299102">
    <property type="component" value="Unassembled WGS sequence"/>
</dbReference>
<name>A0A4C1Y592_EUMVA</name>
<evidence type="ECO:0000313" key="1">
    <source>
        <dbReference type="EMBL" id="GBP69709.1"/>
    </source>
</evidence>
<keyword evidence="2" id="KW-1185">Reference proteome</keyword>
<dbReference type="OrthoDB" id="8058536at2759"/>
<accession>A0A4C1Y592</accession>
<protein>
    <submittedName>
        <fullName evidence="1">Uncharacterized protein</fullName>
    </submittedName>
</protein>
<comment type="caution">
    <text evidence="1">The sequence shown here is derived from an EMBL/GenBank/DDBJ whole genome shotgun (WGS) entry which is preliminary data.</text>
</comment>
<dbReference type="AlphaFoldDB" id="A0A4C1Y592"/>
<organism evidence="1 2">
    <name type="scientific">Eumeta variegata</name>
    <name type="common">Bagworm moth</name>
    <name type="synonym">Eumeta japonica</name>
    <dbReference type="NCBI Taxonomy" id="151549"/>
    <lineage>
        <taxon>Eukaryota</taxon>
        <taxon>Metazoa</taxon>
        <taxon>Ecdysozoa</taxon>
        <taxon>Arthropoda</taxon>
        <taxon>Hexapoda</taxon>
        <taxon>Insecta</taxon>
        <taxon>Pterygota</taxon>
        <taxon>Neoptera</taxon>
        <taxon>Endopterygota</taxon>
        <taxon>Lepidoptera</taxon>
        <taxon>Glossata</taxon>
        <taxon>Ditrysia</taxon>
        <taxon>Tineoidea</taxon>
        <taxon>Psychidae</taxon>
        <taxon>Oiketicinae</taxon>
        <taxon>Eumeta</taxon>
    </lineage>
</organism>